<protein>
    <submittedName>
        <fullName evidence="8">GtrA family protein</fullName>
    </submittedName>
</protein>
<proteinExistence type="inferred from homology"/>
<sequence length="145" mass="16480">MKNIMKKTFQNEVILYLIFGVAATLVYMVARILLFAFLNQVVLVTFLANVIAILFAFITNDQIVFRQESRGWEKRLLKFVSARLVTLVLDMLLAFLLVQAFPGIIGQFVNNDLSLVNAIATLFSQVLVIVLNYVLSKLFVFNSKK</sequence>
<feature type="transmembrane region" description="Helical" evidence="6">
    <location>
        <begin position="80"/>
        <end position="101"/>
    </location>
</feature>
<dbReference type="EMBL" id="SHGT01000024">
    <property type="protein sequence ID" value="TAA13168.1"/>
    <property type="molecule type" value="Genomic_DNA"/>
</dbReference>
<dbReference type="OrthoDB" id="361483at2"/>
<dbReference type="PANTHER" id="PTHR38459:SF5">
    <property type="entry name" value="CELL WALL TEICHOIC ACID GLYCOSYLATION PROTEIN GTCA"/>
    <property type="match status" value="1"/>
</dbReference>
<organism evidence="8 9">
    <name type="scientific">Streptococcus parasuis</name>
    <dbReference type="NCBI Taxonomy" id="1501662"/>
    <lineage>
        <taxon>Bacteria</taxon>
        <taxon>Bacillati</taxon>
        <taxon>Bacillota</taxon>
        <taxon>Bacilli</taxon>
        <taxon>Lactobacillales</taxon>
        <taxon>Streptococcaceae</taxon>
        <taxon>Streptococcus</taxon>
    </lineage>
</organism>
<dbReference type="GO" id="GO:0000271">
    <property type="term" value="P:polysaccharide biosynthetic process"/>
    <property type="evidence" value="ECO:0007669"/>
    <property type="project" value="InterPro"/>
</dbReference>
<evidence type="ECO:0000259" key="7">
    <source>
        <dbReference type="Pfam" id="PF04138"/>
    </source>
</evidence>
<gene>
    <name evidence="8" type="ORF">EXW74_05130</name>
</gene>
<evidence type="ECO:0000313" key="9">
    <source>
        <dbReference type="Proteomes" id="UP000291525"/>
    </source>
</evidence>
<evidence type="ECO:0000256" key="1">
    <source>
        <dbReference type="ARBA" id="ARBA00004141"/>
    </source>
</evidence>
<dbReference type="Pfam" id="PF04138">
    <property type="entry name" value="GtrA_DPMS_TM"/>
    <property type="match status" value="1"/>
</dbReference>
<evidence type="ECO:0000256" key="4">
    <source>
        <dbReference type="ARBA" id="ARBA00022989"/>
    </source>
</evidence>
<evidence type="ECO:0000256" key="3">
    <source>
        <dbReference type="ARBA" id="ARBA00022692"/>
    </source>
</evidence>
<dbReference type="GO" id="GO:0005886">
    <property type="term" value="C:plasma membrane"/>
    <property type="evidence" value="ECO:0007669"/>
    <property type="project" value="TreeGrafter"/>
</dbReference>
<reference evidence="8 9" key="1">
    <citation type="submission" date="2019-02" db="EMBL/GenBank/DDBJ databases">
        <title>First genome of the species Streptococcus parasuis.</title>
        <authorList>
            <person name="Stevens M.J.A."/>
            <person name="Stephan R."/>
        </authorList>
    </citation>
    <scope>NUCLEOTIDE SEQUENCE [LARGE SCALE GENOMIC DNA]</scope>
    <source>
        <strain evidence="8 9">4253</strain>
    </source>
</reference>
<keyword evidence="5 6" id="KW-0472">Membrane</keyword>
<dbReference type="Proteomes" id="UP000291525">
    <property type="component" value="Unassembled WGS sequence"/>
</dbReference>
<feature type="transmembrane region" description="Helical" evidence="6">
    <location>
        <begin position="113"/>
        <end position="135"/>
    </location>
</feature>
<dbReference type="InterPro" id="IPR007267">
    <property type="entry name" value="GtrA_DPMS_TM"/>
</dbReference>
<comment type="caution">
    <text evidence="8">The sequence shown here is derived from an EMBL/GenBank/DDBJ whole genome shotgun (WGS) entry which is preliminary data.</text>
</comment>
<evidence type="ECO:0000256" key="2">
    <source>
        <dbReference type="ARBA" id="ARBA00009399"/>
    </source>
</evidence>
<comment type="subcellular location">
    <subcellularLocation>
        <location evidence="1">Membrane</location>
        <topology evidence="1">Multi-pass membrane protein</topology>
    </subcellularLocation>
</comment>
<dbReference type="RefSeq" id="WP_130554978.1">
    <property type="nucleotide sequence ID" value="NZ_SHGT01000024.1"/>
</dbReference>
<evidence type="ECO:0000256" key="6">
    <source>
        <dbReference type="SAM" id="Phobius"/>
    </source>
</evidence>
<comment type="similarity">
    <text evidence="2">Belongs to the GtrA family.</text>
</comment>
<dbReference type="InterPro" id="IPR051401">
    <property type="entry name" value="GtrA_CellWall_Glycosyl"/>
</dbReference>
<dbReference type="PANTHER" id="PTHR38459">
    <property type="entry name" value="PROPHAGE BACTOPRENOL-LINKED GLUCOSE TRANSLOCASE HOMOLOG"/>
    <property type="match status" value="1"/>
</dbReference>
<feature type="transmembrane region" description="Helical" evidence="6">
    <location>
        <begin position="40"/>
        <end position="59"/>
    </location>
</feature>
<evidence type="ECO:0000256" key="5">
    <source>
        <dbReference type="ARBA" id="ARBA00023136"/>
    </source>
</evidence>
<evidence type="ECO:0000313" key="8">
    <source>
        <dbReference type="EMBL" id="TAA13168.1"/>
    </source>
</evidence>
<name>A0A4Q8L1E2_9STRE</name>
<accession>A0A4Q8L1E2</accession>
<feature type="domain" description="GtrA/DPMS transmembrane" evidence="7">
    <location>
        <begin position="16"/>
        <end position="141"/>
    </location>
</feature>
<dbReference type="AlphaFoldDB" id="A0A4Q8L1E2"/>
<feature type="transmembrane region" description="Helical" evidence="6">
    <location>
        <begin position="12"/>
        <end position="34"/>
    </location>
</feature>
<keyword evidence="3 6" id="KW-0812">Transmembrane</keyword>
<keyword evidence="4 6" id="KW-1133">Transmembrane helix</keyword>